<proteinExistence type="predicted"/>
<dbReference type="Gene3D" id="3.10.450.50">
    <property type="match status" value="1"/>
</dbReference>
<evidence type="ECO:0000313" key="1">
    <source>
        <dbReference type="EMBL" id="OLF48102.1"/>
    </source>
</evidence>
<comment type="caution">
    <text evidence="1">The sequence shown here is derived from an EMBL/GenBank/DDBJ whole genome shotgun (WGS) entry which is preliminary data.</text>
</comment>
<protein>
    <recommendedName>
        <fullName evidence="3">Nuclear transport factor 2 family protein</fullName>
    </recommendedName>
</protein>
<dbReference type="OrthoDB" id="3824180at2"/>
<keyword evidence="2" id="KW-1185">Reference proteome</keyword>
<evidence type="ECO:0008006" key="3">
    <source>
        <dbReference type="Google" id="ProtNLM"/>
    </source>
</evidence>
<dbReference type="RefSeq" id="WP_075104455.1">
    <property type="nucleotide sequence ID" value="NZ_MSJM01000003.1"/>
</dbReference>
<dbReference type="Proteomes" id="UP000186890">
    <property type="component" value="Unassembled WGS sequence"/>
</dbReference>
<dbReference type="AlphaFoldDB" id="A0A1Q8E8I2"/>
<dbReference type="EMBL" id="MSJM01000003">
    <property type="protein sequence ID" value="OLF48102.1"/>
    <property type="molecule type" value="Genomic_DNA"/>
</dbReference>
<gene>
    <name evidence="1" type="ORF">BU202_03670</name>
</gene>
<sequence>MEIPSFVDAVLKQDEGKLRTFFAENAVIRWHCTNECFSVDEYLRANCDYPGDWDGEIERIEEAGDTTIVVLRVFPVDKSFSVHAVSFIKTQEDLIVALDEYWADDGDIPDWRKAMRLGKPIV</sequence>
<accession>A0A1Q8E8I2</accession>
<evidence type="ECO:0000313" key="2">
    <source>
        <dbReference type="Proteomes" id="UP000186890"/>
    </source>
</evidence>
<dbReference type="InterPro" id="IPR032710">
    <property type="entry name" value="NTF2-like_dom_sf"/>
</dbReference>
<name>A0A1Q8E8I2_9STRE</name>
<organism evidence="1 2">
    <name type="scientific">Streptococcus cuniculi</name>
    <dbReference type="NCBI Taxonomy" id="1432788"/>
    <lineage>
        <taxon>Bacteria</taxon>
        <taxon>Bacillati</taxon>
        <taxon>Bacillota</taxon>
        <taxon>Bacilli</taxon>
        <taxon>Lactobacillales</taxon>
        <taxon>Streptococcaceae</taxon>
        <taxon>Streptococcus</taxon>
    </lineage>
</organism>
<dbReference type="SUPFAM" id="SSF54427">
    <property type="entry name" value="NTF2-like"/>
    <property type="match status" value="1"/>
</dbReference>
<reference evidence="2" key="1">
    <citation type="submission" date="2016-12" db="EMBL/GenBank/DDBJ databases">
        <authorList>
            <person name="Gulvik C.A."/>
        </authorList>
    </citation>
    <scope>NUCLEOTIDE SEQUENCE [LARGE SCALE GENOMIC DNA]</scope>
    <source>
        <strain evidence="2">NED12-00049-6B</strain>
    </source>
</reference>